<gene>
    <name evidence="4" type="primary">rfbD</name>
    <name evidence="4" type="ORF">ENQ20_19650</name>
</gene>
<dbReference type="GO" id="GO:0019305">
    <property type="term" value="P:dTDP-rhamnose biosynthetic process"/>
    <property type="evidence" value="ECO:0007669"/>
    <property type="project" value="UniProtKB-UniPathway"/>
</dbReference>
<dbReference type="InterPro" id="IPR029903">
    <property type="entry name" value="RmlD-like-bd"/>
</dbReference>
<comment type="function">
    <text evidence="2">Catalyzes the reduction of dTDP-6-deoxy-L-lyxo-4-hexulose to yield dTDP-L-rhamnose.</text>
</comment>
<comment type="caution">
    <text evidence="4">The sequence shown here is derived from an EMBL/GenBank/DDBJ whole genome shotgun (WGS) entry which is preliminary data.</text>
</comment>
<keyword evidence="2" id="KW-0521">NADP</keyword>
<sequence>MHILLIGEGQLGSALRAVIEGSDPASLRTEALETTQPRLSVWRRPEFDIARPEIAGRVAALAPDVVINAAAWTNVDAAESNPDAAYAVNALGPKYLAEGCEQCGAALVHVSTNEVFAGQPGRFYREYDACEASSVYARSKLAGEHAVMALCRRFYIVRVAWLFGPGGANFPSKIIAAADQRGALRVVADEFGNPTYAPDAALAIVRLIRTNRFGVYHLVNEGWCSRYEFACHVLTSSGRSHIPVTPISHTEWQRPAQPPLHAVLVNQAAAALGIQLRPWQEAVEVYCRHAFLLAK</sequence>
<dbReference type="AlphaFoldDB" id="A0A7C1FL48"/>
<dbReference type="Gene3D" id="3.90.25.10">
    <property type="entry name" value="UDP-galactose 4-epimerase, domain 1"/>
    <property type="match status" value="1"/>
</dbReference>
<dbReference type="CDD" id="cd05254">
    <property type="entry name" value="dTDP_HR_like_SDR_e"/>
    <property type="match status" value="1"/>
</dbReference>
<comment type="similarity">
    <text evidence="1 2">Belongs to the dTDP-4-dehydrorhamnose reductase family.</text>
</comment>
<evidence type="ECO:0000259" key="3">
    <source>
        <dbReference type="Pfam" id="PF04321"/>
    </source>
</evidence>
<evidence type="ECO:0000256" key="1">
    <source>
        <dbReference type="ARBA" id="ARBA00010944"/>
    </source>
</evidence>
<feature type="domain" description="RmlD-like substrate binding" evidence="3">
    <location>
        <begin position="1"/>
        <end position="287"/>
    </location>
</feature>
<dbReference type="EC" id="1.1.1.133" evidence="2"/>
<proteinExistence type="inferred from homology"/>
<dbReference type="UniPathway" id="UPA00124"/>
<protein>
    <recommendedName>
        <fullName evidence="2">dTDP-4-dehydrorhamnose reductase</fullName>
        <ecNumber evidence="2">1.1.1.133</ecNumber>
    </recommendedName>
</protein>
<dbReference type="PANTHER" id="PTHR10491:SF4">
    <property type="entry name" value="METHIONINE ADENOSYLTRANSFERASE 2 SUBUNIT BETA"/>
    <property type="match status" value="1"/>
</dbReference>
<evidence type="ECO:0000256" key="2">
    <source>
        <dbReference type="RuleBase" id="RU364082"/>
    </source>
</evidence>
<dbReference type="EMBL" id="DSMG01000198">
    <property type="protein sequence ID" value="HDX33674.1"/>
    <property type="molecule type" value="Genomic_DNA"/>
</dbReference>
<keyword evidence="2 4" id="KW-0560">Oxidoreductase</keyword>
<organism evidence="4">
    <name type="scientific">Caldilinea aerophila</name>
    <dbReference type="NCBI Taxonomy" id="133453"/>
    <lineage>
        <taxon>Bacteria</taxon>
        <taxon>Bacillati</taxon>
        <taxon>Chloroflexota</taxon>
        <taxon>Caldilineae</taxon>
        <taxon>Caldilineales</taxon>
        <taxon>Caldilineaceae</taxon>
        <taxon>Caldilinea</taxon>
    </lineage>
</organism>
<dbReference type="NCBIfam" id="TIGR01214">
    <property type="entry name" value="rmlD"/>
    <property type="match status" value="1"/>
</dbReference>
<evidence type="ECO:0000313" key="4">
    <source>
        <dbReference type="EMBL" id="HDX33674.1"/>
    </source>
</evidence>
<accession>A0A7C1FL48</accession>
<dbReference type="GO" id="GO:0008831">
    <property type="term" value="F:dTDP-4-dehydrorhamnose reductase activity"/>
    <property type="evidence" value="ECO:0007669"/>
    <property type="project" value="UniProtKB-EC"/>
</dbReference>
<dbReference type="SUPFAM" id="SSF51735">
    <property type="entry name" value="NAD(P)-binding Rossmann-fold domains"/>
    <property type="match status" value="1"/>
</dbReference>
<dbReference type="InterPro" id="IPR005913">
    <property type="entry name" value="dTDP_dehydrorham_reduct"/>
</dbReference>
<dbReference type="GO" id="GO:0005829">
    <property type="term" value="C:cytosol"/>
    <property type="evidence" value="ECO:0007669"/>
    <property type="project" value="TreeGrafter"/>
</dbReference>
<reference evidence="4" key="1">
    <citation type="journal article" date="2020" name="mSystems">
        <title>Genome- and Community-Level Interaction Insights into Carbon Utilization and Element Cycling Functions of Hydrothermarchaeota in Hydrothermal Sediment.</title>
        <authorList>
            <person name="Zhou Z."/>
            <person name="Liu Y."/>
            <person name="Xu W."/>
            <person name="Pan J."/>
            <person name="Luo Z.H."/>
            <person name="Li M."/>
        </authorList>
    </citation>
    <scope>NUCLEOTIDE SEQUENCE [LARGE SCALE GENOMIC DNA]</scope>
    <source>
        <strain evidence="4">SpSt-289</strain>
    </source>
</reference>
<name>A0A7C1FL48_9CHLR</name>
<dbReference type="Gene3D" id="3.40.50.720">
    <property type="entry name" value="NAD(P)-binding Rossmann-like Domain"/>
    <property type="match status" value="1"/>
</dbReference>
<comment type="pathway">
    <text evidence="2">Carbohydrate biosynthesis; dTDP-L-rhamnose biosynthesis.</text>
</comment>
<dbReference type="PANTHER" id="PTHR10491">
    <property type="entry name" value="DTDP-4-DEHYDRORHAMNOSE REDUCTASE"/>
    <property type="match status" value="1"/>
</dbReference>
<dbReference type="InterPro" id="IPR036291">
    <property type="entry name" value="NAD(P)-bd_dom_sf"/>
</dbReference>
<dbReference type="Pfam" id="PF04321">
    <property type="entry name" value="RmlD_sub_bind"/>
    <property type="match status" value="1"/>
</dbReference>